<accession>A0AAX3WPD3</accession>
<dbReference type="GO" id="GO:0006950">
    <property type="term" value="P:response to stress"/>
    <property type="evidence" value="ECO:0007669"/>
    <property type="project" value="TreeGrafter"/>
</dbReference>
<dbReference type="AlphaFoldDB" id="A0AAX3WPD3"/>
<feature type="domain" description="HTH marR-type" evidence="4">
    <location>
        <begin position="11"/>
        <end position="153"/>
    </location>
</feature>
<dbReference type="InterPro" id="IPR000835">
    <property type="entry name" value="HTH_MarR-typ"/>
</dbReference>
<evidence type="ECO:0000313" key="6">
    <source>
        <dbReference type="Proteomes" id="UP001178322"/>
    </source>
</evidence>
<reference evidence="5" key="1">
    <citation type="submission" date="2023-05" db="EMBL/GenBank/DDBJ databases">
        <title>Comparative genomics of Bacillaceae isolates and their secondary metabolite potential.</title>
        <authorList>
            <person name="Song L."/>
            <person name="Nielsen L.J."/>
            <person name="Mohite O."/>
            <person name="Xu X."/>
            <person name="Weber T."/>
            <person name="Kovacs A.T."/>
        </authorList>
    </citation>
    <scope>NUCLEOTIDE SEQUENCE</scope>
    <source>
        <strain evidence="5">LY1</strain>
    </source>
</reference>
<keyword evidence="1" id="KW-0805">Transcription regulation</keyword>
<evidence type="ECO:0000313" key="5">
    <source>
        <dbReference type="EMBL" id="WHY49696.1"/>
    </source>
</evidence>
<dbReference type="RefSeq" id="WP_283868428.1">
    <property type="nucleotide sequence ID" value="NZ_CP126101.1"/>
</dbReference>
<dbReference type="EMBL" id="CP126101">
    <property type="protein sequence ID" value="WHY49696.1"/>
    <property type="molecule type" value="Genomic_DNA"/>
</dbReference>
<protein>
    <submittedName>
        <fullName evidence="5">MarR family transcriptional regulator</fullName>
    </submittedName>
</protein>
<name>A0AAX3WPD3_9BACI</name>
<organism evidence="5 6">
    <name type="scientific">Lysinibacillus pakistanensis</name>
    <dbReference type="NCBI Taxonomy" id="759811"/>
    <lineage>
        <taxon>Bacteria</taxon>
        <taxon>Bacillati</taxon>
        <taxon>Bacillota</taxon>
        <taxon>Bacilli</taxon>
        <taxon>Bacillales</taxon>
        <taxon>Bacillaceae</taxon>
        <taxon>Lysinibacillus</taxon>
    </lineage>
</organism>
<proteinExistence type="predicted"/>
<dbReference type="Pfam" id="PF01047">
    <property type="entry name" value="MarR"/>
    <property type="match status" value="1"/>
</dbReference>
<dbReference type="PROSITE" id="PS50995">
    <property type="entry name" value="HTH_MARR_2"/>
    <property type="match status" value="1"/>
</dbReference>
<dbReference type="GO" id="GO:0003700">
    <property type="term" value="F:DNA-binding transcription factor activity"/>
    <property type="evidence" value="ECO:0007669"/>
    <property type="project" value="InterPro"/>
</dbReference>
<dbReference type="PANTHER" id="PTHR33164:SF64">
    <property type="entry name" value="TRANSCRIPTIONAL REGULATOR SLYA"/>
    <property type="match status" value="1"/>
</dbReference>
<dbReference type="Gene3D" id="1.10.10.10">
    <property type="entry name" value="Winged helix-like DNA-binding domain superfamily/Winged helix DNA-binding domain"/>
    <property type="match status" value="1"/>
</dbReference>
<evidence type="ECO:0000256" key="2">
    <source>
        <dbReference type="ARBA" id="ARBA00023125"/>
    </source>
</evidence>
<dbReference type="InterPro" id="IPR036388">
    <property type="entry name" value="WH-like_DNA-bd_sf"/>
</dbReference>
<sequence length="153" mass="17782">MEWKSKFNDPKESSGFLLWQVTQAWQRMITKELSRIDLTHVQFVLLTACDYLHVNGETVTQKRLSDFTKLNGMMVSDVVRTLEAKGFIRRNKNPLDKREILLSPTEEGSNKIKIALPIVENTDAQFFKPIQDKQHSFNQELLSLLALKEEMDE</sequence>
<dbReference type="SMART" id="SM00347">
    <property type="entry name" value="HTH_MARR"/>
    <property type="match status" value="1"/>
</dbReference>
<keyword evidence="2" id="KW-0238">DNA-binding</keyword>
<evidence type="ECO:0000256" key="1">
    <source>
        <dbReference type="ARBA" id="ARBA00023015"/>
    </source>
</evidence>
<gene>
    <name evidence="5" type="ORF">QNH24_15280</name>
</gene>
<dbReference type="GO" id="GO:0003677">
    <property type="term" value="F:DNA binding"/>
    <property type="evidence" value="ECO:0007669"/>
    <property type="project" value="UniProtKB-KW"/>
</dbReference>
<dbReference type="InterPro" id="IPR036390">
    <property type="entry name" value="WH_DNA-bd_sf"/>
</dbReference>
<keyword evidence="3" id="KW-0804">Transcription</keyword>
<dbReference type="PANTHER" id="PTHR33164">
    <property type="entry name" value="TRANSCRIPTIONAL REGULATOR, MARR FAMILY"/>
    <property type="match status" value="1"/>
</dbReference>
<dbReference type="InterPro" id="IPR039422">
    <property type="entry name" value="MarR/SlyA-like"/>
</dbReference>
<dbReference type="SUPFAM" id="SSF46785">
    <property type="entry name" value="Winged helix' DNA-binding domain"/>
    <property type="match status" value="1"/>
</dbReference>
<evidence type="ECO:0000256" key="3">
    <source>
        <dbReference type="ARBA" id="ARBA00023163"/>
    </source>
</evidence>
<dbReference type="Proteomes" id="UP001178322">
    <property type="component" value="Chromosome"/>
</dbReference>
<evidence type="ECO:0000259" key="4">
    <source>
        <dbReference type="PROSITE" id="PS50995"/>
    </source>
</evidence>